<keyword evidence="7" id="KW-0560">Oxidoreductase</keyword>
<dbReference type="PANTHER" id="PTHR45790:SF1">
    <property type="entry name" value="SIROHEME SYNTHASE"/>
    <property type="match status" value="1"/>
</dbReference>
<evidence type="ECO:0000256" key="8">
    <source>
        <dbReference type="ARBA" id="ARBA00023239"/>
    </source>
</evidence>
<evidence type="ECO:0000256" key="13">
    <source>
        <dbReference type="RuleBase" id="RU003960"/>
    </source>
</evidence>
<evidence type="ECO:0000256" key="3">
    <source>
        <dbReference type="ARBA" id="ARBA00022573"/>
    </source>
</evidence>
<dbReference type="Pfam" id="PF00590">
    <property type="entry name" value="TP_methylase"/>
    <property type="match status" value="1"/>
</dbReference>
<name>A0A5E5R5A0_PSEAI</name>
<keyword evidence="9" id="KW-0627">Porphyrin biosynthesis</keyword>
<evidence type="ECO:0000256" key="9">
    <source>
        <dbReference type="ARBA" id="ARBA00023244"/>
    </source>
</evidence>
<gene>
    <name evidence="16" type="primary">cysG_1</name>
    <name evidence="16" type="ORF">TUEID40_04138</name>
</gene>
<dbReference type="InterPro" id="IPR000878">
    <property type="entry name" value="4pyrrol_Mease"/>
</dbReference>
<dbReference type="InterPro" id="IPR050161">
    <property type="entry name" value="Siro_Cobalamin_biosynth"/>
</dbReference>
<dbReference type="PROSITE" id="PS00839">
    <property type="entry name" value="SUMT_1"/>
    <property type="match status" value="1"/>
</dbReference>
<keyword evidence="8" id="KW-0456">Lyase</keyword>
<sequence length="330" mass="35217">MNTTVIPPSLLDVDFPAGSVALVGAGPGDPGLLTLRAWALLQQAEVVVYDRLVARELIALLPESCQRIYVGKRCGHHSLPQEEINELLVRLARQQRRVVRLKGGDPFIFGRGAEELERLLEAGVDCQVVPGVTAASGCSTYAGIPLTHRDLAQSCTFVTGHLQNDGRLDLDWAGLARGKQTLVFYMGLGNLTEIAARLVEHGLASDTPAALVSQGTQAGQQVTRGALAELPALARRYQLKPPTLIVVGRWWRLRRARDGASFIPGRRLAGQPRGRRMRLIGLALGLLLGALAQAGEAPGKRSTASTARPATAPDGSAAAARPCSRKAFRG</sequence>
<comment type="pathway">
    <text evidence="12">Cofactor biosynthesis; adenosylcobalamin biosynthesis; precorrin-2 from uroporphyrinogen III: step 1/1.</text>
</comment>
<proteinExistence type="inferred from homology"/>
<dbReference type="NCBIfam" id="TIGR01469">
    <property type="entry name" value="cobA_cysG_Cterm"/>
    <property type="match status" value="1"/>
</dbReference>
<evidence type="ECO:0000256" key="2">
    <source>
        <dbReference type="ARBA" id="ARBA00012162"/>
    </source>
</evidence>
<keyword evidence="5 13" id="KW-0808">Transferase</keyword>
<dbReference type="GO" id="GO:0019354">
    <property type="term" value="P:siroheme biosynthetic process"/>
    <property type="evidence" value="ECO:0007669"/>
    <property type="project" value="UniProtKB-UniPathway"/>
</dbReference>
<evidence type="ECO:0000256" key="6">
    <source>
        <dbReference type="ARBA" id="ARBA00022691"/>
    </source>
</evidence>
<keyword evidence="6" id="KW-0949">S-adenosyl-L-methionine</keyword>
<evidence type="ECO:0000256" key="1">
    <source>
        <dbReference type="ARBA" id="ARBA00005879"/>
    </source>
</evidence>
<dbReference type="Gene3D" id="3.30.950.10">
    <property type="entry name" value="Methyltransferase, Cobalt-precorrin-4 Transmethylase, Domain 2"/>
    <property type="match status" value="1"/>
</dbReference>
<feature type="compositionally biased region" description="Low complexity" evidence="14">
    <location>
        <begin position="297"/>
        <end position="322"/>
    </location>
</feature>
<feature type="region of interest" description="Disordered" evidence="14">
    <location>
        <begin position="297"/>
        <end position="330"/>
    </location>
</feature>
<dbReference type="InterPro" id="IPR035996">
    <property type="entry name" value="4pyrrol_Methylase_sf"/>
</dbReference>
<evidence type="ECO:0000313" key="16">
    <source>
        <dbReference type="EMBL" id="VVH82950.1"/>
    </source>
</evidence>
<evidence type="ECO:0000256" key="10">
    <source>
        <dbReference type="ARBA" id="ARBA00023268"/>
    </source>
</evidence>
<dbReference type="GO" id="GO:0004851">
    <property type="term" value="F:uroporphyrin-III C-methyltransferase activity"/>
    <property type="evidence" value="ECO:0007669"/>
    <property type="project" value="UniProtKB-EC"/>
</dbReference>
<evidence type="ECO:0000256" key="11">
    <source>
        <dbReference type="ARBA" id="ARBA00025705"/>
    </source>
</evidence>
<dbReference type="GO" id="GO:0009236">
    <property type="term" value="P:cobalamin biosynthetic process"/>
    <property type="evidence" value="ECO:0007669"/>
    <property type="project" value="UniProtKB-KW"/>
</dbReference>
<dbReference type="EC" id="2.1.1.107" evidence="2"/>
<evidence type="ECO:0000256" key="14">
    <source>
        <dbReference type="SAM" id="MobiDB-lite"/>
    </source>
</evidence>
<dbReference type="FunFam" id="3.40.1010.10:FF:000001">
    <property type="entry name" value="Siroheme synthase"/>
    <property type="match status" value="1"/>
</dbReference>
<evidence type="ECO:0000256" key="5">
    <source>
        <dbReference type="ARBA" id="ARBA00022679"/>
    </source>
</evidence>
<dbReference type="InterPro" id="IPR014776">
    <property type="entry name" value="4pyrrole_Mease_sub2"/>
</dbReference>
<dbReference type="SUPFAM" id="SSF53790">
    <property type="entry name" value="Tetrapyrrole methylase"/>
    <property type="match status" value="1"/>
</dbReference>
<keyword evidence="10" id="KW-0511">Multifunctional enzyme</keyword>
<evidence type="ECO:0000256" key="4">
    <source>
        <dbReference type="ARBA" id="ARBA00022603"/>
    </source>
</evidence>
<dbReference type="InterPro" id="IPR014777">
    <property type="entry name" value="4pyrrole_Mease_sub1"/>
</dbReference>
<dbReference type="GO" id="GO:0032259">
    <property type="term" value="P:methylation"/>
    <property type="evidence" value="ECO:0007669"/>
    <property type="project" value="UniProtKB-KW"/>
</dbReference>
<dbReference type="Gene3D" id="3.40.1010.10">
    <property type="entry name" value="Cobalt-precorrin-4 Transmethylase, Domain 1"/>
    <property type="match status" value="1"/>
</dbReference>
<accession>A0A5E5R5A0</accession>
<evidence type="ECO:0000256" key="12">
    <source>
        <dbReference type="ARBA" id="ARBA00060548"/>
    </source>
</evidence>
<dbReference type="PANTHER" id="PTHR45790">
    <property type="entry name" value="SIROHEME SYNTHASE-RELATED"/>
    <property type="match status" value="1"/>
</dbReference>
<feature type="domain" description="Tetrapyrrole methylase" evidence="15">
    <location>
        <begin position="20"/>
        <end position="230"/>
    </location>
</feature>
<evidence type="ECO:0000259" key="15">
    <source>
        <dbReference type="Pfam" id="PF00590"/>
    </source>
</evidence>
<comment type="similarity">
    <text evidence="1 13">Belongs to the precorrin methyltransferase family.</text>
</comment>
<dbReference type="PROSITE" id="PS00840">
    <property type="entry name" value="SUMT_2"/>
    <property type="match status" value="1"/>
</dbReference>
<dbReference type="UniPathway" id="UPA00262">
    <property type="reaction ID" value="UER00211"/>
</dbReference>
<comment type="pathway">
    <text evidence="11">Porphyrin-containing compound metabolism; siroheme biosynthesis; precorrin-2 from uroporphyrinogen III: step 1/1.</text>
</comment>
<dbReference type="InterPro" id="IPR003043">
    <property type="entry name" value="Uropor_MeTrfase_CS"/>
</dbReference>
<dbReference type="InterPro" id="IPR006366">
    <property type="entry name" value="CobA/CysG_C"/>
</dbReference>
<dbReference type="GO" id="GO:0016491">
    <property type="term" value="F:oxidoreductase activity"/>
    <property type="evidence" value="ECO:0007669"/>
    <property type="project" value="UniProtKB-KW"/>
</dbReference>
<keyword evidence="3" id="KW-0169">Cobalamin biosynthesis</keyword>
<organism evidence="16">
    <name type="scientific">Pseudomonas aeruginosa</name>
    <dbReference type="NCBI Taxonomy" id="287"/>
    <lineage>
        <taxon>Bacteria</taxon>
        <taxon>Pseudomonadati</taxon>
        <taxon>Pseudomonadota</taxon>
        <taxon>Gammaproteobacteria</taxon>
        <taxon>Pseudomonadales</taxon>
        <taxon>Pseudomonadaceae</taxon>
        <taxon>Pseudomonas</taxon>
    </lineage>
</organism>
<dbReference type="GO" id="GO:0016829">
    <property type="term" value="F:lyase activity"/>
    <property type="evidence" value="ECO:0007669"/>
    <property type="project" value="UniProtKB-KW"/>
</dbReference>
<reference evidence="16" key="1">
    <citation type="submission" date="2019-09" db="EMBL/GenBank/DDBJ databases">
        <authorList>
            <person name="Gross C."/>
            <person name="Bohn E."/>
        </authorList>
    </citation>
    <scope>NUCLEOTIDE SEQUENCE</scope>
    <source>
        <strain evidence="16">ID40</strain>
    </source>
</reference>
<dbReference type="NCBIfam" id="NF004790">
    <property type="entry name" value="PRK06136.1"/>
    <property type="match status" value="1"/>
</dbReference>
<dbReference type="EMBL" id="LR700248">
    <property type="protein sequence ID" value="VVH82950.1"/>
    <property type="molecule type" value="Genomic_DNA"/>
</dbReference>
<evidence type="ECO:0000256" key="7">
    <source>
        <dbReference type="ARBA" id="ARBA00023002"/>
    </source>
</evidence>
<keyword evidence="4 13" id="KW-0489">Methyltransferase</keyword>
<dbReference type="CDD" id="cd11642">
    <property type="entry name" value="SUMT"/>
    <property type="match status" value="1"/>
</dbReference>
<dbReference type="FunFam" id="3.30.950.10:FF:000001">
    <property type="entry name" value="Siroheme synthase"/>
    <property type="match status" value="1"/>
</dbReference>
<dbReference type="AlphaFoldDB" id="A0A5E5R5A0"/>
<protein>
    <recommendedName>
        <fullName evidence="2">uroporphyrinogen-III C-methyltransferase</fullName>
        <ecNumber evidence="2">2.1.1.107</ecNumber>
    </recommendedName>
</protein>